<gene>
    <name evidence="1" type="ORF">A0J61_03318</name>
</gene>
<organism evidence="1 2">
    <name type="scientific">Choanephora cucurbitarum</name>
    <dbReference type="NCBI Taxonomy" id="101091"/>
    <lineage>
        <taxon>Eukaryota</taxon>
        <taxon>Fungi</taxon>
        <taxon>Fungi incertae sedis</taxon>
        <taxon>Mucoromycota</taxon>
        <taxon>Mucoromycotina</taxon>
        <taxon>Mucoromycetes</taxon>
        <taxon>Mucorales</taxon>
        <taxon>Mucorineae</taxon>
        <taxon>Choanephoraceae</taxon>
        <taxon>Choanephoroideae</taxon>
        <taxon>Choanephora</taxon>
    </lineage>
</organism>
<name>A0A1C7NHX2_9FUNG</name>
<dbReference type="EMBL" id="LUGH01000140">
    <property type="protein sequence ID" value="OBZ88635.1"/>
    <property type="molecule type" value="Genomic_DNA"/>
</dbReference>
<dbReference type="AlphaFoldDB" id="A0A1C7NHX2"/>
<evidence type="ECO:0000313" key="1">
    <source>
        <dbReference type="EMBL" id="OBZ88635.1"/>
    </source>
</evidence>
<reference evidence="1 2" key="1">
    <citation type="submission" date="2016-03" db="EMBL/GenBank/DDBJ databases">
        <title>Choanephora cucurbitarum.</title>
        <authorList>
            <person name="Min B."/>
            <person name="Park H."/>
            <person name="Park J.-H."/>
            <person name="Shin H.-D."/>
            <person name="Choi I.-G."/>
        </authorList>
    </citation>
    <scope>NUCLEOTIDE SEQUENCE [LARGE SCALE GENOMIC DNA]</scope>
    <source>
        <strain evidence="1 2">KUS-F28377</strain>
    </source>
</reference>
<dbReference type="InParanoid" id="A0A1C7NHX2"/>
<sequence length="88" mass="9399">MSVPNPVYNASPMYASPAMPIMTPGSPYGPSPYAPGMAAQTAYYPPMGAMQVGPGQPMVMPQQPYGIYTRQRRCCDCCYGDCNCCAGM</sequence>
<protein>
    <submittedName>
        <fullName evidence="1">Uncharacterized protein</fullName>
    </submittedName>
</protein>
<dbReference type="Proteomes" id="UP000093000">
    <property type="component" value="Unassembled WGS sequence"/>
</dbReference>
<comment type="caution">
    <text evidence="1">The sequence shown here is derived from an EMBL/GenBank/DDBJ whole genome shotgun (WGS) entry which is preliminary data.</text>
</comment>
<evidence type="ECO:0000313" key="2">
    <source>
        <dbReference type="Proteomes" id="UP000093000"/>
    </source>
</evidence>
<proteinExistence type="predicted"/>
<accession>A0A1C7NHX2</accession>
<keyword evidence="2" id="KW-1185">Reference proteome</keyword>